<dbReference type="EMBL" id="FQUA01000001">
    <property type="protein sequence ID" value="SHE27827.1"/>
    <property type="molecule type" value="Genomic_DNA"/>
</dbReference>
<evidence type="ECO:0000313" key="4">
    <source>
        <dbReference type="Proteomes" id="UP000068026"/>
    </source>
</evidence>
<evidence type="ECO:0000313" key="3">
    <source>
        <dbReference type="EMBL" id="SHE27827.1"/>
    </source>
</evidence>
<dbReference type="Pfam" id="PF13529">
    <property type="entry name" value="Peptidase_C39_2"/>
    <property type="match status" value="1"/>
</dbReference>
<protein>
    <submittedName>
        <fullName evidence="3">Peptidase_C39 like family protein</fullName>
    </submittedName>
</protein>
<reference evidence="2 4" key="1">
    <citation type="journal article" date="2016" name="Genome Announc.">
        <title>Complete Genome Sequence of the Amino Acid-Fermenting Clostridium propionicum X2 (DSM 1682).</title>
        <authorList>
            <person name="Poehlein A."/>
            <person name="Schlien K."/>
            <person name="Chowdhury N.P."/>
            <person name="Gottschalk G."/>
            <person name="Buckel W."/>
            <person name="Daniel R."/>
        </authorList>
    </citation>
    <scope>NUCLEOTIDE SEQUENCE [LARGE SCALE GENOMIC DNA]</scope>
    <source>
        <strain evidence="2 4">X2</strain>
    </source>
</reference>
<name>A0A120MK16_ANAPI</name>
<accession>A0A120MK16</accession>
<evidence type="ECO:0000313" key="5">
    <source>
        <dbReference type="Proteomes" id="UP000184204"/>
    </source>
</evidence>
<dbReference type="RefSeq" id="WP_066046890.1">
    <property type="nucleotide sequence ID" value="NZ_CP014223.1"/>
</dbReference>
<evidence type="ECO:0000259" key="1">
    <source>
        <dbReference type="Pfam" id="PF13529"/>
    </source>
</evidence>
<evidence type="ECO:0000313" key="2">
    <source>
        <dbReference type="EMBL" id="AMJ39853.1"/>
    </source>
</evidence>
<organism evidence="3 5">
    <name type="scientific">Anaerotignum propionicum DSM 1682</name>
    <dbReference type="NCBI Taxonomy" id="991789"/>
    <lineage>
        <taxon>Bacteria</taxon>
        <taxon>Bacillati</taxon>
        <taxon>Bacillota</taxon>
        <taxon>Clostridia</taxon>
        <taxon>Lachnospirales</taxon>
        <taxon>Anaerotignaceae</taxon>
        <taxon>Anaerotignum</taxon>
    </lineage>
</organism>
<dbReference type="AlphaFoldDB" id="A0A120MK16"/>
<proteinExistence type="predicted"/>
<sequence length="206" mass="22985">MNKIIEMPFSIPFYTQRVTEESWKADGFLDFQEGLSWEMRGCGIASLRMVIDGFLQQSGGLYCEKQGTMIHKGLKKEAYKQGVGWIHQGLAEMAGEYGLLGVAYRGKNALDVAAEIQQGKPCIISVSPRFAGGKPDENGNPYGKGGHLVVAYGCEMDEESKPVAFLIHHPSCFLEYNWPRHWVSIEEFDASFSGNYIAFQKSESQI</sequence>
<dbReference type="OrthoDB" id="2602488at2"/>
<feature type="domain" description="Peptidase C39-like" evidence="1">
    <location>
        <begin position="21"/>
        <end position="155"/>
    </location>
</feature>
<dbReference type="Gene3D" id="3.90.70.10">
    <property type="entry name" value="Cysteine proteinases"/>
    <property type="match status" value="1"/>
</dbReference>
<dbReference type="InterPro" id="IPR039564">
    <property type="entry name" value="Peptidase_C39-like"/>
</dbReference>
<dbReference type="Proteomes" id="UP000068026">
    <property type="component" value="Chromosome"/>
</dbReference>
<gene>
    <name evidence="2" type="ORF">CPRO_02300</name>
    <name evidence="3" type="ORF">SAMN02745151_00124</name>
</gene>
<reference evidence="4" key="2">
    <citation type="submission" date="2016-01" db="EMBL/GenBank/DDBJ databases">
        <authorList>
            <person name="Poehlein A."/>
            <person name="Schlien K."/>
            <person name="Gottschalk G."/>
            <person name="Buckel W."/>
            <person name="Daniel R."/>
        </authorList>
    </citation>
    <scope>NUCLEOTIDE SEQUENCE [LARGE SCALE GENOMIC DNA]</scope>
    <source>
        <strain evidence="4">X2</strain>
    </source>
</reference>
<dbReference type="KEGG" id="cpro:CPRO_02300"/>
<reference evidence="5" key="3">
    <citation type="submission" date="2016-11" db="EMBL/GenBank/DDBJ databases">
        <authorList>
            <person name="Jaros S."/>
            <person name="Januszkiewicz K."/>
            <person name="Wedrychowicz H."/>
        </authorList>
    </citation>
    <scope>NUCLEOTIDE SEQUENCE [LARGE SCALE GENOMIC DNA]</scope>
    <source>
        <strain evidence="5">DSM 1682</strain>
    </source>
</reference>
<dbReference type="EMBL" id="CP014223">
    <property type="protein sequence ID" value="AMJ39853.1"/>
    <property type="molecule type" value="Genomic_DNA"/>
</dbReference>
<reference evidence="3" key="4">
    <citation type="submission" date="2016-11" db="EMBL/GenBank/DDBJ databases">
        <authorList>
            <person name="Varghese N."/>
            <person name="Submissions S."/>
        </authorList>
    </citation>
    <scope>NUCLEOTIDE SEQUENCE</scope>
    <source>
        <strain evidence="3">DSM 1682</strain>
    </source>
</reference>
<dbReference type="Proteomes" id="UP000184204">
    <property type="component" value="Unassembled WGS sequence"/>
</dbReference>
<keyword evidence="4" id="KW-1185">Reference proteome</keyword>